<comment type="similarity">
    <text evidence="2">Belongs to the acyltransferase 3 family.</text>
</comment>
<keyword evidence="3" id="KW-1003">Cell membrane</keyword>
<keyword evidence="4 7" id="KW-0812">Transmembrane</keyword>
<dbReference type="Proteomes" id="UP000262939">
    <property type="component" value="Unassembled WGS sequence"/>
</dbReference>
<dbReference type="GO" id="GO:0005886">
    <property type="term" value="C:plasma membrane"/>
    <property type="evidence" value="ECO:0007669"/>
    <property type="project" value="UniProtKB-SubCell"/>
</dbReference>
<keyword evidence="10" id="KW-1185">Reference proteome</keyword>
<dbReference type="InterPro" id="IPR002656">
    <property type="entry name" value="Acyl_transf_3_dom"/>
</dbReference>
<proteinExistence type="inferred from homology"/>
<dbReference type="AlphaFoldDB" id="A0A372LGA0"/>
<keyword evidence="6 7" id="KW-0472">Membrane</keyword>
<evidence type="ECO:0000256" key="5">
    <source>
        <dbReference type="ARBA" id="ARBA00022989"/>
    </source>
</evidence>
<dbReference type="EMBL" id="QVTD01000003">
    <property type="protein sequence ID" value="RFU65024.1"/>
    <property type="molecule type" value="Genomic_DNA"/>
</dbReference>
<comment type="subcellular location">
    <subcellularLocation>
        <location evidence="1">Cell membrane</location>
        <topology evidence="1">Multi-pass membrane protein</topology>
    </subcellularLocation>
</comment>
<evidence type="ECO:0000256" key="4">
    <source>
        <dbReference type="ARBA" id="ARBA00022692"/>
    </source>
</evidence>
<dbReference type="GO" id="GO:0009246">
    <property type="term" value="P:enterobacterial common antigen biosynthetic process"/>
    <property type="evidence" value="ECO:0007669"/>
    <property type="project" value="TreeGrafter"/>
</dbReference>
<reference evidence="9 10" key="1">
    <citation type="submission" date="2018-08" db="EMBL/GenBank/DDBJ databases">
        <title>Bacillus chawlae sp. nov., Bacillus glennii sp. nov., and Bacillus saganii sp. nov. Isolated from the Vehicle Assembly Building at Kennedy Space Center where the Viking Spacecraft were Assembled.</title>
        <authorList>
            <person name="Seuylemezian A."/>
            <person name="Vaishampayan P."/>
        </authorList>
    </citation>
    <scope>NUCLEOTIDE SEQUENCE [LARGE SCALE GENOMIC DNA]</scope>
    <source>
        <strain evidence="9 10">V44-8</strain>
    </source>
</reference>
<protein>
    <submittedName>
        <fullName evidence="9">Acyltransferase</fullName>
    </submittedName>
</protein>
<evidence type="ECO:0000256" key="1">
    <source>
        <dbReference type="ARBA" id="ARBA00004651"/>
    </source>
</evidence>
<dbReference type="PANTHER" id="PTHR40074">
    <property type="entry name" value="O-ACETYLTRANSFERASE WECH"/>
    <property type="match status" value="1"/>
</dbReference>
<feature type="transmembrane region" description="Helical" evidence="7">
    <location>
        <begin position="37"/>
        <end position="55"/>
    </location>
</feature>
<feature type="transmembrane region" description="Helical" evidence="7">
    <location>
        <begin position="274"/>
        <end position="296"/>
    </location>
</feature>
<dbReference type="OrthoDB" id="5808342at2"/>
<feature type="transmembrane region" description="Helical" evidence="7">
    <location>
        <begin position="153"/>
        <end position="172"/>
    </location>
</feature>
<evidence type="ECO:0000313" key="9">
    <source>
        <dbReference type="EMBL" id="RFU65024.1"/>
    </source>
</evidence>
<dbReference type="GO" id="GO:0016413">
    <property type="term" value="F:O-acetyltransferase activity"/>
    <property type="evidence" value="ECO:0007669"/>
    <property type="project" value="TreeGrafter"/>
</dbReference>
<evidence type="ECO:0000256" key="7">
    <source>
        <dbReference type="SAM" id="Phobius"/>
    </source>
</evidence>
<gene>
    <name evidence="9" type="ORF">D0466_03680</name>
</gene>
<dbReference type="RefSeq" id="WP_117321200.1">
    <property type="nucleotide sequence ID" value="NZ_QVTD01000003.1"/>
</dbReference>
<evidence type="ECO:0000256" key="6">
    <source>
        <dbReference type="ARBA" id="ARBA00023136"/>
    </source>
</evidence>
<evidence type="ECO:0000259" key="8">
    <source>
        <dbReference type="Pfam" id="PF01757"/>
    </source>
</evidence>
<name>A0A372LGA0_9BACI</name>
<dbReference type="Pfam" id="PF01757">
    <property type="entry name" value="Acyl_transf_3"/>
    <property type="match status" value="1"/>
</dbReference>
<feature type="transmembrane region" description="Helical" evidence="7">
    <location>
        <begin position="244"/>
        <end position="262"/>
    </location>
</feature>
<dbReference type="PANTHER" id="PTHR40074:SF2">
    <property type="entry name" value="O-ACETYLTRANSFERASE WECH"/>
    <property type="match status" value="1"/>
</dbReference>
<feature type="transmembrane region" description="Helical" evidence="7">
    <location>
        <begin position="127"/>
        <end position="146"/>
    </location>
</feature>
<feature type="transmembrane region" description="Helical" evidence="7">
    <location>
        <begin position="212"/>
        <end position="232"/>
    </location>
</feature>
<evidence type="ECO:0000256" key="2">
    <source>
        <dbReference type="ARBA" id="ARBA00007400"/>
    </source>
</evidence>
<accession>A0A372LGA0</accession>
<organism evidence="9 10">
    <name type="scientific">Peribacillus glennii</name>
    <dbReference type="NCBI Taxonomy" id="2303991"/>
    <lineage>
        <taxon>Bacteria</taxon>
        <taxon>Bacillati</taxon>
        <taxon>Bacillota</taxon>
        <taxon>Bacilli</taxon>
        <taxon>Bacillales</taxon>
        <taxon>Bacillaceae</taxon>
        <taxon>Peribacillus</taxon>
    </lineage>
</organism>
<feature type="transmembrane region" description="Helical" evidence="7">
    <location>
        <begin position="184"/>
        <end position="200"/>
    </location>
</feature>
<feature type="transmembrane region" description="Helical" evidence="7">
    <location>
        <begin position="7"/>
        <end position="25"/>
    </location>
</feature>
<comment type="caution">
    <text evidence="9">The sequence shown here is derived from an EMBL/GenBank/DDBJ whole genome shotgun (WGS) entry which is preliminary data.</text>
</comment>
<evidence type="ECO:0000313" key="10">
    <source>
        <dbReference type="Proteomes" id="UP000262939"/>
    </source>
</evidence>
<keyword evidence="9" id="KW-0012">Acyltransferase</keyword>
<evidence type="ECO:0000256" key="3">
    <source>
        <dbReference type="ARBA" id="ARBA00022475"/>
    </source>
</evidence>
<feature type="transmembrane region" description="Helical" evidence="7">
    <location>
        <begin position="76"/>
        <end position="95"/>
    </location>
</feature>
<feature type="domain" description="Acyltransferase 3" evidence="8">
    <location>
        <begin position="6"/>
        <end position="326"/>
    </location>
</feature>
<feature type="transmembrane region" description="Helical" evidence="7">
    <location>
        <begin position="308"/>
        <end position="329"/>
    </location>
</feature>
<keyword evidence="9" id="KW-0808">Transferase</keyword>
<keyword evidence="5 7" id="KW-1133">Transmembrane helix</keyword>
<sequence>MERNTTIDFIKFFAIFAVVVIHVFPRDHHIGLFVLDNFSRFAVPFFFTASGYLFGKKIIYTGDSLDYFNKYLVKMIKLYVSWLFFYIIFDFLNVYKESADLEKAMEQYWNHFSFLDLTYYGSGTSGYQLWFLSALIWSVIILFAFFKLQKVKFLLIVSLVLHLIGLCGQSYSVFFDFPYITRDALFFGLFYTSLGSCFAFDKTFKKARLFTAKTYLSLIVFFFNIQAAEGYILEKILSGRHGEYFLSTIFLTFFLFLFALNNPSLGEGLFTAKIGARAVGIYIVHVFFIDIFDMILSELNKDEIADNLLLKLFKTFVIFSISYAAYDLLQYVKRRIRGRRLSKPVS</sequence>